<accession>A0A098EER2</accession>
<organism evidence="1 2">
    <name type="scientific">Anaplasma phagocytophilum</name>
    <name type="common">Ehrlichia phagocytophila</name>
    <dbReference type="NCBI Taxonomy" id="948"/>
    <lineage>
        <taxon>Bacteria</taxon>
        <taxon>Pseudomonadati</taxon>
        <taxon>Pseudomonadota</taxon>
        <taxon>Alphaproteobacteria</taxon>
        <taxon>Rickettsiales</taxon>
        <taxon>Anaplasmataceae</taxon>
        <taxon>Anaplasma</taxon>
        <taxon>phagocytophilum group</taxon>
    </lineage>
</organism>
<name>A0A098EER2_ANAPH</name>
<protein>
    <submittedName>
        <fullName evidence="1">Uncharacterized protein</fullName>
    </submittedName>
</protein>
<dbReference type="EMBL" id="CCXQ01000076">
    <property type="protein sequence ID" value="CEG20764.1"/>
    <property type="molecule type" value="Genomic_DNA"/>
</dbReference>
<dbReference type="Proteomes" id="UP000055047">
    <property type="component" value="Unassembled WGS sequence"/>
</dbReference>
<dbReference type="AlphaFoldDB" id="A0A098EER2"/>
<evidence type="ECO:0000313" key="2">
    <source>
        <dbReference type="Proteomes" id="UP000055047"/>
    </source>
</evidence>
<evidence type="ECO:0000313" key="1">
    <source>
        <dbReference type="EMBL" id="CEG20764.1"/>
    </source>
</evidence>
<sequence>MAGIEDSLIATDAIFVQIVLNPEVAVHKTG</sequence>
<gene>
    <name evidence="1" type="ORF">ANAPHAGO_00820</name>
</gene>
<proteinExistence type="predicted"/>
<reference evidence="1 2" key="1">
    <citation type="submission" date="2014-09" db="EMBL/GenBank/DDBJ databases">
        <authorList>
            <person name="Loux Valentin"/>
            <person name="Dugat Thibaut"/>
        </authorList>
    </citation>
    <scope>NUCLEOTIDE SEQUENCE [LARGE SCALE GENOMIC DNA]</scope>
    <source>
        <strain evidence="1 2">BOV-10_179</strain>
    </source>
</reference>